<proteinExistence type="predicted"/>
<dbReference type="EMBL" id="AP022871">
    <property type="protein sequence ID" value="BCB86320.1"/>
    <property type="molecule type" value="Genomic_DNA"/>
</dbReference>
<accession>A0A6F8YJR6</accession>
<protein>
    <submittedName>
        <fullName evidence="1">Uncharacterized protein</fullName>
    </submittedName>
</protein>
<evidence type="ECO:0000313" key="2">
    <source>
        <dbReference type="Proteomes" id="UP000503011"/>
    </source>
</evidence>
<reference evidence="1 2" key="1">
    <citation type="submission" date="2020-03" db="EMBL/GenBank/DDBJ databases">
        <title>Whole genome shotgun sequence of Phytohabitans suffuscus NBRC 105367.</title>
        <authorList>
            <person name="Komaki H."/>
            <person name="Tamura T."/>
        </authorList>
    </citation>
    <scope>NUCLEOTIDE SEQUENCE [LARGE SCALE GENOMIC DNA]</scope>
    <source>
        <strain evidence="1 2">NBRC 105367</strain>
    </source>
</reference>
<sequence length="109" mass="10810">MARLRLPRRFRPVVSSASSLRSASSLWPVVGASGCGRPVVGASGSVCGRGSGVCLGQCAAGLGWVGGLARTGAGELATGSFKLAARVHACACACADRAGLEQPDAQPLT</sequence>
<keyword evidence="2" id="KW-1185">Reference proteome</keyword>
<dbReference type="AlphaFoldDB" id="A0A6F8YJR6"/>
<name>A0A6F8YJR6_9ACTN</name>
<dbReference type="KEGG" id="psuu:Psuf_036330"/>
<gene>
    <name evidence="1" type="ORF">Psuf_036330</name>
</gene>
<organism evidence="1 2">
    <name type="scientific">Phytohabitans suffuscus</name>
    <dbReference type="NCBI Taxonomy" id="624315"/>
    <lineage>
        <taxon>Bacteria</taxon>
        <taxon>Bacillati</taxon>
        <taxon>Actinomycetota</taxon>
        <taxon>Actinomycetes</taxon>
        <taxon>Micromonosporales</taxon>
        <taxon>Micromonosporaceae</taxon>
    </lineage>
</organism>
<evidence type="ECO:0000313" key="1">
    <source>
        <dbReference type="EMBL" id="BCB86320.1"/>
    </source>
</evidence>
<dbReference type="Proteomes" id="UP000503011">
    <property type="component" value="Chromosome"/>
</dbReference>
<reference evidence="1 2" key="2">
    <citation type="submission" date="2020-03" db="EMBL/GenBank/DDBJ databases">
        <authorList>
            <person name="Ichikawa N."/>
            <person name="Kimura A."/>
            <person name="Kitahashi Y."/>
            <person name="Uohara A."/>
        </authorList>
    </citation>
    <scope>NUCLEOTIDE SEQUENCE [LARGE SCALE GENOMIC DNA]</scope>
    <source>
        <strain evidence="1 2">NBRC 105367</strain>
    </source>
</reference>
<dbReference type="PROSITE" id="PS51257">
    <property type="entry name" value="PROKAR_LIPOPROTEIN"/>
    <property type="match status" value="1"/>
</dbReference>